<dbReference type="EMBL" id="OENF01000034">
    <property type="protein sequence ID" value="SOS74883.1"/>
    <property type="molecule type" value="Genomic_DNA"/>
</dbReference>
<reference evidence="2" key="1">
    <citation type="submission" date="2017-11" db="EMBL/GenBank/DDBJ databases">
        <authorList>
            <person name="Duchaud E."/>
        </authorList>
    </citation>
    <scope>NUCLEOTIDE SEQUENCE [LARGE SCALE GENOMIC DNA]</scope>
    <source>
        <strain evidence="2">Tenacibaculum sp. TNO020</strain>
    </source>
</reference>
<keyword evidence="2" id="KW-1185">Reference proteome</keyword>
<dbReference type="Proteomes" id="UP000234211">
    <property type="component" value="Unassembled WGS sequence"/>
</dbReference>
<name>A0A2H1YHD4_9FLAO</name>
<dbReference type="OrthoDB" id="1268526at2"/>
<evidence type="ECO:0000313" key="2">
    <source>
        <dbReference type="Proteomes" id="UP000234211"/>
    </source>
</evidence>
<evidence type="ECO:0000313" key="1">
    <source>
        <dbReference type="EMBL" id="SOS74883.1"/>
    </source>
</evidence>
<proteinExistence type="predicted"/>
<dbReference type="AlphaFoldDB" id="A0A2H1YHD4"/>
<sequence length="101" mass="11813">MKNLLLIVLLLPFLSIAQIRQSEVFKKHPTTPTENIKLTGVIEVSKTMYGITFKDTTISEEYKNAVKIFFKKRLNSYTDLKKYRLQVEKRTDGLFIENTKI</sequence>
<accession>A0A2H1YHD4</accession>
<gene>
    <name evidence="1" type="ORF">TNO020_40102</name>
</gene>
<protein>
    <submittedName>
        <fullName evidence="1">Uncharacterized protein</fullName>
    </submittedName>
</protein>
<organism evidence="1 2">
    <name type="scientific">Tenacibaculum piscium</name>
    <dbReference type="NCBI Taxonomy" id="1458515"/>
    <lineage>
        <taxon>Bacteria</taxon>
        <taxon>Pseudomonadati</taxon>
        <taxon>Bacteroidota</taxon>
        <taxon>Flavobacteriia</taxon>
        <taxon>Flavobacteriales</taxon>
        <taxon>Flavobacteriaceae</taxon>
        <taxon>Tenacibaculum</taxon>
    </lineage>
</organism>
<dbReference type="RefSeq" id="WP_101917436.1">
    <property type="nucleotide sequence ID" value="NZ_OENF01000034.1"/>
</dbReference>